<evidence type="ECO:0000256" key="1">
    <source>
        <dbReference type="ARBA" id="ARBA00022842"/>
    </source>
</evidence>
<dbReference type="RefSeq" id="WP_020886505.1">
    <property type="nucleotide sequence ID" value="NZ_ATHI01000006.1"/>
</dbReference>
<dbReference type="InterPro" id="IPR002716">
    <property type="entry name" value="PIN_dom"/>
</dbReference>
<feature type="domain" description="PIN" evidence="2">
    <location>
        <begin position="7"/>
        <end position="128"/>
    </location>
</feature>
<keyword evidence="1" id="KW-0460">Magnesium</keyword>
<dbReference type="EMBL" id="ATHI01000006">
    <property type="protein sequence ID" value="EPR34801.1"/>
    <property type="molecule type" value="Genomic_DNA"/>
</dbReference>
<organism evidence="3 4">
    <name type="scientific">Alkalidesulfovibrio alkalitolerans DSM 16529</name>
    <dbReference type="NCBI Taxonomy" id="1121439"/>
    <lineage>
        <taxon>Bacteria</taxon>
        <taxon>Pseudomonadati</taxon>
        <taxon>Thermodesulfobacteriota</taxon>
        <taxon>Desulfovibrionia</taxon>
        <taxon>Desulfovibrionales</taxon>
        <taxon>Desulfovibrionaceae</taxon>
        <taxon>Alkalidesulfovibrio</taxon>
    </lineage>
</organism>
<dbReference type="Pfam" id="PF01850">
    <property type="entry name" value="PIN"/>
    <property type="match status" value="1"/>
</dbReference>
<dbReference type="Gene3D" id="3.40.50.1010">
    <property type="entry name" value="5'-nuclease"/>
    <property type="match status" value="1"/>
</dbReference>
<dbReference type="eggNOG" id="COG4113">
    <property type="taxonomic scope" value="Bacteria"/>
</dbReference>
<accession>S7TDQ5</accession>
<dbReference type="SUPFAM" id="SSF88723">
    <property type="entry name" value="PIN domain-like"/>
    <property type="match status" value="1"/>
</dbReference>
<evidence type="ECO:0000313" key="4">
    <source>
        <dbReference type="Proteomes" id="UP000014975"/>
    </source>
</evidence>
<dbReference type="PANTHER" id="PTHR35901:SF1">
    <property type="entry name" value="EXONUCLEASE VAPC9"/>
    <property type="match status" value="1"/>
</dbReference>
<name>S7TDQ5_9BACT</name>
<dbReference type="InterPro" id="IPR051619">
    <property type="entry name" value="TypeII_TA_RNase_PINc/VapC"/>
</dbReference>
<dbReference type="CDD" id="cd09873">
    <property type="entry name" value="PIN_Pae0151-like"/>
    <property type="match status" value="1"/>
</dbReference>
<reference evidence="3 4" key="1">
    <citation type="journal article" date="2013" name="Genome Announc.">
        <title>Draft genome sequences for three mercury-methylating, sulfate-reducing bacteria.</title>
        <authorList>
            <person name="Brown S.D."/>
            <person name="Hurt R.A.Jr."/>
            <person name="Gilmour C.C."/>
            <person name="Elias D.A."/>
        </authorList>
    </citation>
    <scope>NUCLEOTIDE SEQUENCE [LARGE SCALE GENOMIC DNA]</scope>
    <source>
        <strain evidence="3 4">DSM 16529</strain>
    </source>
</reference>
<dbReference type="InterPro" id="IPR044153">
    <property type="entry name" value="PIN_Pae0151-like"/>
</dbReference>
<evidence type="ECO:0000259" key="2">
    <source>
        <dbReference type="Pfam" id="PF01850"/>
    </source>
</evidence>
<evidence type="ECO:0000313" key="3">
    <source>
        <dbReference type="EMBL" id="EPR34801.1"/>
    </source>
</evidence>
<dbReference type="PATRIC" id="fig|1121439.3.peg.1020"/>
<keyword evidence="4" id="KW-1185">Reference proteome</keyword>
<proteinExistence type="predicted"/>
<dbReference type="STRING" id="1121439.dsat_2620"/>
<sequence length="138" mass="14711">MSAFVADCSLAMAWCFEDEASAAADELLARTVRHGIVVPSLWRLEVANVLLGATRKGRLTLADARAFLGQLDNLPIHEDEGTGRQAFGETMALAAAHGLTSYDAAYLELAMRGGLPLATRDRALIRAGRNVGLELLGC</sequence>
<comment type="caution">
    <text evidence="3">The sequence shown here is derived from an EMBL/GenBank/DDBJ whole genome shotgun (WGS) entry which is preliminary data.</text>
</comment>
<dbReference type="InterPro" id="IPR029060">
    <property type="entry name" value="PIN-like_dom_sf"/>
</dbReference>
<dbReference type="OrthoDB" id="9798446at2"/>
<protein>
    <submittedName>
        <fullName evidence="3">PilT protein domain protein</fullName>
    </submittedName>
</protein>
<dbReference type="AlphaFoldDB" id="S7TDQ5"/>
<dbReference type="PANTHER" id="PTHR35901">
    <property type="entry name" value="RIBONUCLEASE VAPC3"/>
    <property type="match status" value="1"/>
</dbReference>
<dbReference type="Proteomes" id="UP000014975">
    <property type="component" value="Unassembled WGS sequence"/>
</dbReference>
<gene>
    <name evidence="3" type="ORF">dsat_2620</name>
</gene>